<gene>
    <name evidence="7" type="ORF">METZ01_LOCUS339521</name>
</gene>
<keyword evidence="4" id="KW-0547">Nucleotide-binding</keyword>
<dbReference type="Pfam" id="PF01975">
    <property type="entry name" value="SurE"/>
    <property type="match status" value="1"/>
</dbReference>
<feature type="non-terminal residue" evidence="7">
    <location>
        <position position="89"/>
    </location>
</feature>
<dbReference type="PANTHER" id="PTHR30457:SF12">
    <property type="entry name" value="5'_3'-NUCLEOTIDASE SURE"/>
    <property type="match status" value="1"/>
</dbReference>
<dbReference type="GO" id="GO:0008253">
    <property type="term" value="F:5'-nucleotidase activity"/>
    <property type="evidence" value="ECO:0007669"/>
    <property type="project" value="TreeGrafter"/>
</dbReference>
<evidence type="ECO:0000256" key="1">
    <source>
        <dbReference type="ARBA" id="ARBA00011062"/>
    </source>
</evidence>
<dbReference type="InterPro" id="IPR036523">
    <property type="entry name" value="SurE-like_sf"/>
</dbReference>
<accession>A0A382QNY4</accession>
<evidence type="ECO:0000256" key="5">
    <source>
        <dbReference type="ARBA" id="ARBA00022801"/>
    </source>
</evidence>
<dbReference type="GO" id="GO:0008254">
    <property type="term" value="F:3'-nucleotidase activity"/>
    <property type="evidence" value="ECO:0007669"/>
    <property type="project" value="TreeGrafter"/>
</dbReference>
<dbReference type="GO" id="GO:0000166">
    <property type="term" value="F:nucleotide binding"/>
    <property type="evidence" value="ECO:0007669"/>
    <property type="project" value="UniProtKB-KW"/>
</dbReference>
<feature type="domain" description="Survival protein SurE-like phosphatase/nucleotidase" evidence="6">
    <location>
        <begin position="11"/>
        <end position="88"/>
    </location>
</feature>
<keyword evidence="2" id="KW-0963">Cytoplasm</keyword>
<evidence type="ECO:0000256" key="4">
    <source>
        <dbReference type="ARBA" id="ARBA00022741"/>
    </source>
</evidence>
<dbReference type="InterPro" id="IPR030048">
    <property type="entry name" value="SurE"/>
</dbReference>
<dbReference type="InterPro" id="IPR002828">
    <property type="entry name" value="SurE-like_Pase/nucleotidase"/>
</dbReference>
<name>A0A382QNY4_9ZZZZ</name>
<sequence length="89" mass="9795">MPPIKLQDARILITNDDGYSAHGLKLLRQIVGEFSDDIWIVAPEVEKSGASHALTFKGEMKLKKHDEKCFSLDGSPSDCVAIALDRVLT</sequence>
<dbReference type="Gene3D" id="3.40.1210.10">
    <property type="entry name" value="Survival protein SurE-like phosphatase/nucleotidase"/>
    <property type="match status" value="1"/>
</dbReference>
<evidence type="ECO:0000313" key="7">
    <source>
        <dbReference type="EMBL" id="SVC86667.1"/>
    </source>
</evidence>
<dbReference type="PANTHER" id="PTHR30457">
    <property type="entry name" value="5'-NUCLEOTIDASE SURE"/>
    <property type="match status" value="1"/>
</dbReference>
<dbReference type="AlphaFoldDB" id="A0A382QNY4"/>
<dbReference type="GO" id="GO:0046872">
    <property type="term" value="F:metal ion binding"/>
    <property type="evidence" value="ECO:0007669"/>
    <property type="project" value="UniProtKB-KW"/>
</dbReference>
<comment type="similarity">
    <text evidence="1">Belongs to the SurE nucleotidase family.</text>
</comment>
<keyword evidence="5" id="KW-0378">Hydrolase</keyword>
<dbReference type="GO" id="GO:0004309">
    <property type="term" value="F:exopolyphosphatase activity"/>
    <property type="evidence" value="ECO:0007669"/>
    <property type="project" value="TreeGrafter"/>
</dbReference>
<protein>
    <recommendedName>
        <fullName evidence="6">Survival protein SurE-like phosphatase/nucleotidase domain-containing protein</fullName>
    </recommendedName>
</protein>
<evidence type="ECO:0000256" key="2">
    <source>
        <dbReference type="ARBA" id="ARBA00022490"/>
    </source>
</evidence>
<reference evidence="7" key="1">
    <citation type="submission" date="2018-05" db="EMBL/GenBank/DDBJ databases">
        <authorList>
            <person name="Lanie J.A."/>
            <person name="Ng W.-L."/>
            <person name="Kazmierczak K.M."/>
            <person name="Andrzejewski T.M."/>
            <person name="Davidsen T.M."/>
            <person name="Wayne K.J."/>
            <person name="Tettelin H."/>
            <person name="Glass J.I."/>
            <person name="Rusch D."/>
            <person name="Podicherti R."/>
            <person name="Tsui H.-C.T."/>
            <person name="Winkler M.E."/>
        </authorList>
    </citation>
    <scope>NUCLEOTIDE SEQUENCE</scope>
</reference>
<evidence type="ECO:0000259" key="6">
    <source>
        <dbReference type="Pfam" id="PF01975"/>
    </source>
</evidence>
<organism evidence="7">
    <name type="scientific">marine metagenome</name>
    <dbReference type="NCBI Taxonomy" id="408172"/>
    <lineage>
        <taxon>unclassified sequences</taxon>
        <taxon>metagenomes</taxon>
        <taxon>ecological metagenomes</taxon>
    </lineage>
</organism>
<proteinExistence type="inferred from homology"/>
<dbReference type="SUPFAM" id="SSF64167">
    <property type="entry name" value="SurE-like"/>
    <property type="match status" value="1"/>
</dbReference>
<dbReference type="EMBL" id="UINC01115553">
    <property type="protein sequence ID" value="SVC86667.1"/>
    <property type="molecule type" value="Genomic_DNA"/>
</dbReference>
<keyword evidence="3" id="KW-0479">Metal-binding</keyword>
<evidence type="ECO:0000256" key="3">
    <source>
        <dbReference type="ARBA" id="ARBA00022723"/>
    </source>
</evidence>